<keyword evidence="3" id="KW-1185">Reference proteome</keyword>
<dbReference type="InterPro" id="IPR043708">
    <property type="entry name" value="DUF5648"/>
</dbReference>
<dbReference type="OrthoDB" id="9971254at2759"/>
<protein>
    <recommendedName>
        <fullName evidence="1">DUF5648 domain-containing protein</fullName>
    </recommendedName>
</protein>
<evidence type="ECO:0000259" key="1">
    <source>
        <dbReference type="Pfam" id="PF18885"/>
    </source>
</evidence>
<organism evidence="2 3">
    <name type="scientific">Macrolepiota fuliginosa MF-IS2</name>
    <dbReference type="NCBI Taxonomy" id="1400762"/>
    <lineage>
        <taxon>Eukaryota</taxon>
        <taxon>Fungi</taxon>
        <taxon>Dikarya</taxon>
        <taxon>Basidiomycota</taxon>
        <taxon>Agaricomycotina</taxon>
        <taxon>Agaricomycetes</taxon>
        <taxon>Agaricomycetidae</taxon>
        <taxon>Agaricales</taxon>
        <taxon>Agaricineae</taxon>
        <taxon>Agaricaceae</taxon>
        <taxon>Macrolepiota</taxon>
    </lineage>
</organism>
<accession>A0A9P6C2B3</accession>
<comment type="caution">
    <text evidence="2">The sequence shown here is derived from an EMBL/GenBank/DDBJ whole genome shotgun (WGS) entry which is preliminary data.</text>
</comment>
<name>A0A9P6C2B3_9AGAR</name>
<evidence type="ECO:0000313" key="3">
    <source>
        <dbReference type="Proteomes" id="UP000807342"/>
    </source>
</evidence>
<feature type="domain" description="DUF5648" evidence="1">
    <location>
        <begin position="52"/>
        <end position="185"/>
    </location>
</feature>
<reference evidence="2" key="1">
    <citation type="submission" date="2020-11" db="EMBL/GenBank/DDBJ databases">
        <authorList>
            <consortium name="DOE Joint Genome Institute"/>
            <person name="Ahrendt S."/>
            <person name="Riley R."/>
            <person name="Andreopoulos W."/>
            <person name="Labutti K."/>
            <person name="Pangilinan J."/>
            <person name="Ruiz-Duenas F.J."/>
            <person name="Barrasa J.M."/>
            <person name="Sanchez-Garcia M."/>
            <person name="Camarero S."/>
            <person name="Miyauchi S."/>
            <person name="Serrano A."/>
            <person name="Linde D."/>
            <person name="Babiker R."/>
            <person name="Drula E."/>
            <person name="Ayuso-Fernandez I."/>
            <person name="Pacheco R."/>
            <person name="Padilla G."/>
            <person name="Ferreira P."/>
            <person name="Barriuso J."/>
            <person name="Kellner H."/>
            <person name="Castanera R."/>
            <person name="Alfaro M."/>
            <person name="Ramirez L."/>
            <person name="Pisabarro A.G."/>
            <person name="Kuo A."/>
            <person name="Tritt A."/>
            <person name="Lipzen A."/>
            <person name="He G."/>
            <person name="Yan M."/>
            <person name="Ng V."/>
            <person name="Cullen D."/>
            <person name="Martin F."/>
            <person name="Rosso M.-N."/>
            <person name="Henrissat B."/>
            <person name="Hibbett D."/>
            <person name="Martinez A.T."/>
            <person name="Grigoriev I.V."/>
        </authorList>
    </citation>
    <scope>NUCLEOTIDE SEQUENCE</scope>
    <source>
        <strain evidence="2">MF-IS2</strain>
    </source>
</reference>
<dbReference type="Pfam" id="PF18885">
    <property type="entry name" value="DUF5648"/>
    <property type="match status" value="1"/>
</dbReference>
<proteinExistence type="predicted"/>
<dbReference type="AlphaFoldDB" id="A0A9P6C2B3"/>
<dbReference type="Proteomes" id="UP000807342">
    <property type="component" value="Unassembled WGS sequence"/>
</dbReference>
<dbReference type="EMBL" id="MU151250">
    <property type="protein sequence ID" value="KAF9446349.1"/>
    <property type="molecule type" value="Genomic_DNA"/>
</dbReference>
<gene>
    <name evidence="2" type="ORF">P691DRAFT_211602</name>
</gene>
<sequence length="189" mass="21124">MSSSSDHNRYRNHNCHGYSSEFRPILLSLNQTLTNLQQVPGADCPPASSAVPLLRLWNPTISDHFYTASLAEANSLINGGGYLRERDTGRIFTQQFPGTVPLHRLYDPDITDHYYTSTDPLDLPGYHVETITGYVYPNSVCGGIPLYRMWSGTATDHFYTESPVDVNNAEHAGQQYTLDHVDGYVLPSQ</sequence>
<evidence type="ECO:0000313" key="2">
    <source>
        <dbReference type="EMBL" id="KAF9446349.1"/>
    </source>
</evidence>